<reference evidence="1 2" key="1">
    <citation type="journal article" date="2018" name="Sci. Rep.">
        <title>Genomic signatures of local adaptation to the degree of environmental predictability in rotifers.</title>
        <authorList>
            <person name="Franch-Gras L."/>
            <person name="Hahn C."/>
            <person name="Garcia-Roger E.M."/>
            <person name="Carmona M.J."/>
            <person name="Serra M."/>
            <person name="Gomez A."/>
        </authorList>
    </citation>
    <scope>NUCLEOTIDE SEQUENCE [LARGE SCALE GENOMIC DNA]</scope>
    <source>
        <strain evidence="1">HYR1</strain>
    </source>
</reference>
<name>A0A3M7SV43_BRAPC</name>
<dbReference type="Proteomes" id="UP000276133">
    <property type="component" value="Unassembled WGS sequence"/>
</dbReference>
<sequence length="64" mass="7281">MNLSDLIRYLHIDLSTLKISPPVLTPIRLPTQSIKTKQNKFQLSHILASNENVDYKKISEFATG</sequence>
<evidence type="ECO:0000313" key="1">
    <source>
        <dbReference type="EMBL" id="RNA39562.1"/>
    </source>
</evidence>
<keyword evidence="2" id="KW-1185">Reference proteome</keyword>
<protein>
    <submittedName>
        <fullName evidence="1">Uncharacterized protein</fullName>
    </submittedName>
</protein>
<comment type="caution">
    <text evidence="1">The sequence shown here is derived from an EMBL/GenBank/DDBJ whole genome shotgun (WGS) entry which is preliminary data.</text>
</comment>
<proteinExistence type="predicted"/>
<accession>A0A3M7SV43</accession>
<gene>
    <name evidence="1" type="ORF">BpHYR1_012637</name>
</gene>
<evidence type="ECO:0000313" key="2">
    <source>
        <dbReference type="Proteomes" id="UP000276133"/>
    </source>
</evidence>
<organism evidence="1 2">
    <name type="scientific">Brachionus plicatilis</name>
    <name type="common">Marine rotifer</name>
    <name type="synonym">Brachionus muelleri</name>
    <dbReference type="NCBI Taxonomy" id="10195"/>
    <lineage>
        <taxon>Eukaryota</taxon>
        <taxon>Metazoa</taxon>
        <taxon>Spiralia</taxon>
        <taxon>Gnathifera</taxon>
        <taxon>Rotifera</taxon>
        <taxon>Eurotatoria</taxon>
        <taxon>Monogononta</taxon>
        <taxon>Pseudotrocha</taxon>
        <taxon>Ploima</taxon>
        <taxon>Brachionidae</taxon>
        <taxon>Brachionus</taxon>
    </lineage>
</organism>
<dbReference type="AlphaFoldDB" id="A0A3M7SV43"/>
<dbReference type="EMBL" id="REGN01000739">
    <property type="protein sequence ID" value="RNA39562.1"/>
    <property type="molecule type" value="Genomic_DNA"/>
</dbReference>